<gene>
    <name evidence="3" type="ORF">SK128_003130</name>
</gene>
<comment type="similarity">
    <text evidence="1">Belongs to the taxilin family.</text>
</comment>
<feature type="coiled-coil region" evidence="2">
    <location>
        <begin position="174"/>
        <end position="286"/>
    </location>
</feature>
<dbReference type="Proteomes" id="UP001381693">
    <property type="component" value="Unassembled WGS sequence"/>
</dbReference>
<dbReference type="EMBL" id="JAXCGZ010019608">
    <property type="protein sequence ID" value="KAK7065944.1"/>
    <property type="molecule type" value="Genomic_DNA"/>
</dbReference>
<sequence length="388" mass="44432">MLNASHFLIEEFAKRPNFSLTMSDENPSQVETCLDLSQTEASPGELGSPQEITEDTSQIESIVSSSEASELADEAKSKVEALDNAHPLCRVDEEGVLMVNDPALVDIDKLIEGKEFFTPDFDDSMADTKHAKKDKKRRSKDSAIEAITVAMKSLPPEEQVATVLSKYGELADSNKQLNVALKTIQKQVENIQKEKETMEAEHSKIILTKARLESLCRELQKQNKLIKDENVTRLKEEEERRKEVSAKFNTTLSEISNLMKENSEKNNKLRDENHDMAGRLQDLVKQYEAREQHVEKILKAKDLQVQLVDAKLAKQHIELTENKEKMLLEKKSLLEDISGYQTKLQTMSENEITLRTQLNSYMEKYEEFQTTLDRSNKIFNTFKKEMDE</sequence>
<dbReference type="InterPro" id="IPR026183">
    <property type="entry name" value="Taxilin_fam"/>
</dbReference>
<name>A0AAN8WTB1_HALRR</name>
<proteinExistence type="inferred from homology"/>
<feature type="non-terminal residue" evidence="3">
    <location>
        <position position="388"/>
    </location>
</feature>
<accession>A0AAN8WTB1</accession>
<evidence type="ECO:0000256" key="2">
    <source>
        <dbReference type="SAM" id="Coils"/>
    </source>
</evidence>
<dbReference type="PANTHER" id="PTHR16127">
    <property type="entry name" value="TAXILIN"/>
    <property type="match status" value="1"/>
</dbReference>
<keyword evidence="4" id="KW-1185">Reference proteome</keyword>
<dbReference type="Pfam" id="PF09728">
    <property type="entry name" value="Taxilin"/>
    <property type="match status" value="1"/>
</dbReference>
<evidence type="ECO:0000313" key="3">
    <source>
        <dbReference type="EMBL" id="KAK7065944.1"/>
    </source>
</evidence>
<protein>
    <submittedName>
        <fullName evidence="3">Uncharacterized protein</fullName>
    </submittedName>
</protein>
<evidence type="ECO:0000313" key="4">
    <source>
        <dbReference type="Proteomes" id="UP001381693"/>
    </source>
</evidence>
<evidence type="ECO:0000256" key="1">
    <source>
        <dbReference type="ARBA" id="ARBA00009550"/>
    </source>
</evidence>
<organism evidence="3 4">
    <name type="scientific">Halocaridina rubra</name>
    <name type="common">Hawaiian red shrimp</name>
    <dbReference type="NCBI Taxonomy" id="373956"/>
    <lineage>
        <taxon>Eukaryota</taxon>
        <taxon>Metazoa</taxon>
        <taxon>Ecdysozoa</taxon>
        <taxon>Arthropoda</taxon>
        <taxon>Crustacea</taxon>
        <taxon>Multicrustacea</taxon>
        <taxon>Malacostraca</taxon>
        <taxon>Eumalacostraca</taxon>
        <taxon>Eucarida</taxon>
        <taxon>Decapoda</taxon>
        <taxon>Pleocyemata</taxon>
        <taxon>Caridea</taxon>
        <taxon>Atyoidea</taxon>
        <taxon>Atyidae</taxon>
        <taxon>Halocaridina</taxon>
    </lineage>
</organism>
<dbReference type="GO" id="GO:0019905">
    <property type="term" value="F:syntaxin binding"/>
    <property type="evidence" value="ECO:0007669"/>
    <property type="project" value="InterPro"/>
</dbReference>
<reference evidence="3 4" key="1">
    <citation type="submission" date="2023-11" db="EMBL/GenBank/DDBJ databases">
        <title>Halocaridina rubra genome assembly.</title>
        <authorList>
            <person name="Smith C."/>
        </authorList>
    </citation>
    <scope>NUCLEOTIDE SEQUENCE [LARGE SCALE GENOMIC DNA]</scope>
    <source>
        <strain evidence="3">EP-1</strain>
        <tissue evidence="3">Whole</tissue>
    </source>
</reference>
<dbReference type="PANTHER" id="PTHR16127:SF13">
    <property type="entry name" value="GH01188P"/>
    <property type="match status" value="1"/>
</dbReference>
<comment type="caution">
    <text evidence="3">The sequence shown here is derived from an EMBL/GenBank/DDBJ whole genome shotgun (WGS) entry which is preliminary data.</text>
</comment>
<dbReference type="AlphaFoldDB" id="A0AAN8WTB1"/>
<keyword evidence="2" id="KW-0175">Coiled coil</keyword>